<evidence type="ECO:0000313" key="4">
    <source>
        <dbReference type="EMBL" id="ATL46476.1"/>
    </source>
</evidence>
<dbReference type="Proteomes" id="UP000220133">
    <property type="component" value="Chromosome"/>
</dbReference>
<feature type="domain" description="Response regulatory" evidence="3">
    <location>
        <begin position="4"/>
        <end position="118"/>
    </location>
</feature>
<dbReference type="Gene3D" id="3.40.50.2300">
    <property type="match status" value="1"/>
</dbReference>
<evidence type="ECO:0000259" key="3">
    <source>
        <dbReference type="PROSITE" id="PS50110"/>
    </source>
</evidence>
<name>A0A291QRC4_9BACT</name>
<reference evidence="4 5" key="1">
    <citation type="submission" date="2017-10" db="EMBL/GenBank/DDBJ databases">
        <title>Paenichitinophaga pekingensis gen. nov., sp. nov., isolated from activated sludge.</title>
        <authorList>
            <person name="Jin D."/>
            <person name="Kong X."/>
            <person name="Deng Y."/>
            <person name="Bai Z."/>
        </authorList>
    </citation>
    <scope>NUCLEOTIDE SEQUENCE [LARGE SCALE GENOMIC DNA]</scope>
    <source>
        <strain evidence="4 5">13</strain>
    </source>
</reference>
<dbReference type="GO" id="GO:0000160">
    <property type="term" value="P:phosphorelay signal transduction system"/>
    <property type="evidence" value="ECO:0007669"/>
    <property type="project" value="InterPro"/>
</dbReference>
<dbReference type="RefSeq" id="WP_098192864.1">
    <property type="nucleotide sequence ID" value="NZ_CP023777.1"/>
</dbReference>
<keyword evidence="5" id="KW-1185">Reference proteome</keyword>
<dbReference type="EMBL" id="CP023777">
    <property type="protein sequence ID" value="ATL46476.1"/>
    <property type="molecule type" value="Genomic_DNA"/>
</dbReference>
<dbReference type="KEGG" id="cbae:COR50_04395"/>
<dbReference type="InterPro" id="IPR011006">
    <property type="entry name" value="CheY-like_superfamily"/>
</dbReference>
<sequence>MGSLILIIDDEPDICRLLKMSLSRDGYQVKYVHGLNEGLAFIEEEVPDILFLDIHLPDGSGLAALPFIKENHDNITIVTISAFDAGYEKEAALSAGASYFLPKPFNIKSLKDLMVQLHE</sequence>
<dbReference type="Pfam" id="PF00072">
    <property type="entry name" value="Response_reg"/>
    <property type="match status" value="1"/>
</dbReference>
<dbReference type="PANTHER" id="PTHR44591">
    <property type="entry name" value="STRESS RESPONSE REGULATOR PROTEIN 1"/>
    <property type="match status" value="1"/>
</dbReference>
<dbReference type="OrthoDB" id="9789181at2"/>
<dbReference type="InterPro" id="IPR001789">
    <property type="entry name" value="Sig_transdc_resp-reg_receiver"/>
</dbReference>
<organism evidence="4 5">
    <name type="scientific">Chitinophaga caeni</name>
    <dbReference type="NCBI Taxonomy" id="2029983"/>
    <lineage>
        <taxon>Bacteria</taxon>
        <taxon>Pseudomonadati</taxon>
        <taxon>Bacteroidota</taxon>
        <taxon>Chitinophagia</taxon>
        <taxon>Chitinophagales</taxon>
        <taxon>Chitinophagaceae</taxon>
        <taxon>Chitinophaga</taxon>
    </lineage>
</organism>
<evidence type="ECO:0000256" key="1">
    <source>
        <dbReference type="ARBA" id="ARBA00022553"/>
    </source>
</evidence>
<accession>A0A291QRC4</accession>
<gene>
    <name evidence="4" type="ORF">COR50_04395</name>
</gene>
<evidence type="ECO:0000256" key="2">
    <source>
        <dbReference type="PROSITE-ProRule" id="PRU00169"/>
    </source>
</evidence>
<dbReference type="PANTHER" id="PTHR44591:SF23">
    <property type="entry name" value="CHEY SUBFAMILY"/>
    <property type="match status" value="1"/>
</dbReference>
<dbReference type="CDD" id="cd00156">
    <property type="entry name" value="REC"/>
    <property type="match status" value="1"/>
</dbReference>
<proteinExistence type="predicted"/>
<feature type="modified residue" description="4-aspartylphosphate" evidence="2">
    <location>
        <position position="53"/>
    </location>
</feature>
<dbReference type="AlphaFoldDB" id="A0A291QRC4"/>
<evidence type="ECO:0000313" key="5">
    <source>
        <dbReference type="Proteomes" id="UP000220133"/>
    </source>
</evidence>
<dbReference type="InterPro" id="IPR050595">
    <property type="entry name" value="Bact_response_regulator"/>
</dbReference>
<dbReference type="SUPFAM" id="SSF52172">
    <property type="entry name" value="CheY-like"/>
    <property type="match status" value="1"/>
</dbReference>
<dbReference type="SMART" id="SM00448">
    <property type="entry name" value="REC"/>
    <property type="match status" value="1"/>
</dbReference>
<dbReference type="PROSITE" id="PS50110">
    <property type="entry name" value="RESPONSE_REGULATORY"/>
    <property type="match status" value="1"/>
</dbReference>
<protein>
    <submittedName>
        <fullName evidence="4">Response regulator</fullName>
    </submittedName>
</protein>
<keyword evidence="1 2" id="KW-0597">Phosphoprotein</keyword>